<feature type="region of interest" description="Disordered" evidence="1">
    <location>
        <begin position="149"/>
        <end position="242"/>
    </location>
</feature>
<dbReference type="InterPro" id="IPR008325">
    <property type="entry name" value="EipA-like"/>
</dbReference>
<dbReference type="STRING" id="51670.SAMN04488557_1082"/>
<feature type="chain" id="PRO_5011573528" description="DUF1134 domain-containing protein" evidence="2">
    <location>
        <begin position="23"/>
        <end position="400"/>
    </location>
</feature>
<keyword evidence="4" id="KW-1185">Reference proteome</keyword>
<proteinExistence type="predicted"/>
<dbReference type="Proteomes" id="UP000199423">
    <property type="component" value="Unassembled WGS sequence"/>
</dbReference>
<dbReference type="OrthoDB" id="9796051at2"/>
<evidence type="ECO:0000256" key="1">
    <source>
        <dbReference type="SAM" id="MobiDB-lite"/>
    </source>
</evidence>
<reference evidence="4" key="1">
    <citation type="submission" date="2016-10" db="EMBL/GenBank/DDBJ databases">
        <authorList>
            <person name="Varghese N."/>
            <person name="Submissions S."/>
        </authorList>
    </citation>
    <scope>NUCLEOTIDE SEQUENCE [LARGE SCALE GENOMIC DNA]</scope>
    <source>
        <strain evidence="4">DSM 1565</strain>
    </source>
</reference>
<keyword evidence="2" id="KW-0732">Signal</keyword>
<evidence type="ECO:0008006" key="5">
    <source>
        <dbReference type="Google" id="ProtNLM"/>
    </source>
</evidence>
<name>A0A1I7N2G4_9HYPH</name>
<organism evidence="3 4">
    <name type="scientific">Hyphomicrobium facile</name>
    <dbReference type="NCBI Taxonomy" id="51670"/>
    <lineage>
        <taxon>Bacteria</taxon>
        <taxon>Pseudomonadati</taxon>
        <taxon>Pseudomonadota</taxon>
        <taxon>Alphaproteobacteria</taxon>
        <taxon>Hyphomicrobiales</taxon>
        <taxon>Hyphomicrobiaceae</taxon>
        <taxon>Hyphomicrobium</taxon>
    </lineage>
</organism>
<dbReference type="AlphaFoldDB" id="A0A1I7N2G4"/>
<gene>
    <name evidence="3" type="ORF">SAMN04488557_1082</name>
</gene>
<protein>
    <recommendedName>
        <fullName evidence="5">DUF1134 domain-containing protein</fullName>
    </recommendedName>
</protein>
<evidence type="ECO:0000313" key="3">
    <source>
        <dbReference type="EMBL" id="SFV28746.1"/>
    </source>
</evidence>
<dbReference type="RefSeq" id="WP_092865170.1">
    <property type="nucleotide sequence ID" value="NZ_FPCH01000001.1"/>
</dbReference>
<evidence type="ECO:0000256" key="2">
    <source>
        <dbReference type="SAM" id="SignalP"/>
    </source>
</evidence>
<dbReference type="EMBL" id="FPCH01000001">
    <property type="protein sequence ID" value="SFV28746.1"/>
    <property type="molecule type" value="Genomic_DNA"/>
</dbReference>
<dbReference type="Pfam" id="PF06577">
    <property type="entry name" value="EipA"/>
    <property type="match status" value="1"/>
</dbReference>
<sequence>MRLLPALFALAASLAVAGPAAAAEPCTTKDFAAAIDQSGASLRTLTLEAQPKLQERMQRYRAALKLSDTDYENVALDAIQDATLDDLDQKSSALLLRVDSLGRVPEGVQPDCAKLQELHAAADELNTVIKSKSDYMLKRLDEKIAEAHRNAQPTKPVASAAPAAPPKPVQNTPQSPAPSAPKAKKSPPPEVVAKAAPAPSEGWAASTKHNDASGPPVVAMTQPNEGLPFPPPAPLPPAEGGYTIDEIRDATRGFFGTVSTSLASVIEHAFKQFGRPTAYVLGIEGGGAFLAGLRFGQGNLFMRSQPGVKKVYWHGPSLGTDFGASGSRTLFLIYNMDDPAALYRNFTGIDGSAYFVGGVGLTVLKGGPVIMAPIRSGVGMRLGANVGYLGFTEKPTWNPF</sequence>
<feature type="compositionally biased region" description="Low complexity" evidence="1">
    <location>
        <begin position="191"/>
        <end position="201"/>
    </location>
</feature>
<evidence type="ECO:0000313" key="4">
    <source>
        <dbReference type="Proteomes" id="UP000199423"/>
    </source>
</evidence>
<accession>A0A1I7N2G4</accession>
<feature type="compositionally biased region" description="Pro residues" evidence="1">
    <location>
        <begin position="228"/>
        <end position="237"/>
    </location>
</feature>
<feature type="signal peptide" evidence="2">
    <location>
        <begin position="1"/>
        <end position="22"/>
    </location>
</feature>